<name>A0A4R3NRB8_9HYPH</name>
<dbReference type="FunFam" id="1.10.10.10:FF:000001">
    <property type="entry name" value="LysR family transcriptional regulator"/>
    <property type="match status" value="1"/>
</dbReference>
<evidence type="ECO:0000313" key="6">
    <source>
        <dbReference type="EMBL" id="TCT38837.1"/>
    </source>
</evidence>
<dbReference type="InterPro" id="IPR058163">
    <property type="entry name" value="LysR-type_TF_proteobact-type"/>
</dbReference>
<dbReference type="SUPFAM" id="SSF46785">
    <property type="entry name" value="Winged helix' DNA-binding domain"/>
    <property type="match status" value="1"/>
</dbReference>
<dbReference type="InterPro" id="IPR000847">
    <property type="entry name" value="LysR_HTH_N"/>
</dbReference>
<keyword evidence="3" id="KW-0238">DNA-binding</keyword>
<dbReference type="CDD" id="cd08422">
    <property type="entry name" value="PBP2_CrgA_like"/>
    <property type="match status" value="1"/>
</dbReference>
<dbReference type="InterPro" id="IPR036390">
    <property type="entry name" value="WH_DNA-bd_sf"/>
</dbReference>
<dbReference type="PANTHER" id="PTHR30537">
    <property type="entry name" value="HTH-TYPE TRANSCRIPTIONAL REGULATOR"/>
    <property type="match status" value="1"/>
</dbReference>
<dbReference type="InterPro" id="IPR036388">
    <property type="entry name" value="WH-like_DNA-bd_sf"/>
</dbReference>
<dbReference type="Gene3D" id="3.40.190.290">
    <property type="match status" value="1"/>
</dbReference>
<dbReference type="SUPFAM" id="SSF53850">
    <property type="entry name" value="Periplasmic binding protein-like II"/>
    <property type="match status" value="1"/>
</dbReference>
<dbReference type="PANTHER" id="PTHR30537:SF5">
    <property type="entry name" value="HTH-TYPE TRANSCRIPTIONAL ACTIVATOR TTDR-RELATED"/>
    <property type="match status" value="1"/>
</dbReference>
<comment type="similarity">
    <text evidence="1">Belongs to the LysR transcriptional regulatory family.</text>
</comment>
<dbReference type="Gene3D" id="1.10.10.10">
    <property type="entry name" value="Winged helix-like DNA-binding domain superfamily/Winged helix DNA-binding domain"/>
    <property type="match status" value="1"/>
</dbReference>
<sequence>MKNLHDMAVFARVAATGSMTKAAEDMRLSPAVVSKSIKRLEEQLGTRLLQRTTRKIALTETGRGFYERLLPVLAGAEEAQAFVEGRATQIRGRLKVSAPTSFGRMHIAPHLNGFMNAYPALNIELVLSDTFVDIVGEGFDLAIRIGELHDSTLVARKLARVRRILCASKSYIAEHGVPTGLSDLDNHICLPAHNGEHWRLEGPEGPVSFRPHGRLTTNSSEVVREALISGMGIALRSTWDIGPELSRGDVVQVLSTYESASDVGLFAVYPTRNFLPGKVRMFIEFLAGLYGPAPYWDRGLSG</sequence>
<evidence type="ECO:0000256" key="1">
    <source>
        <dbReference type="ARBA" id="ARBA00009437"/>
    </source>
</evidence>
<dbReference type="GO" id="GO:0003700">
    <property type="term" value="F:DNA-binding transcription factor activity"/>
    <property type="evidence" value="ECO:0007669"/>
    <property type="project" value="InterPro"/>
</dbReference>
<evidence type="ECO:0000256" key="3">
    <source>
        <dbReference type="ARBA" id="ARBA00023125"/>
    </source>
</evidence>
<gene>
    <name evidence="6" type="ORF">EDC90_101548</name>
</gene>
<dbReference type="GO" id="GO:0003677">
    <property type="term" value="F:DNA binding"/>
    <property type="evidence" value="ECO:0007669"/>
    <property type="project" value="UniProtKB-KW"/>
</dbReference>
<dbReference type="Pfam" id="PF03466">
    <property type="entry name" value="LysR_substrate"/>
    <property type="match status" value="1"/>
</dbReference>
<comment type="caution">
    <text evidence="6">The sequence shown here is derived from an EMBL/GenBank/DDBJ whole genome shotgun (WGS) entry which is preliminary data.</text>
</comment>
<protein>
    <submittedName>
        <fullName evidence="6">LysR family transcriptional regulator</fullName>
    </submittedName>
</protein>
<dbReference type="InterPro" id="IPR005119">
    <property type="entry name" value="LysR_subst-bd"/>
</dbReference>
<evidence type="ECO:0000256" key="4">
    <source>
        <dbReference type="ARBA" id="ARBA00023163"/>
    </source>
</evidence>
<dbReference type="AlphaFoldDB" id="A0A4R3NRB8"/>
<evidence type="ECO:0000256" key="2">
    <source>
        <dbReference type="ARBA" id="ARBA00023015"/>
    </source>
</evidence>
<keyword evidence="4" id="KW-0804">Transcription</keyword>
<reference evidence="6 7" key="1">
    <citation type="submission" date="2019-03" db="EMBL/GenBank/DDBJ databases">
        <title>Freshwater and sediment microbial communities from various areas in North America, analyzing microbe dynamics in response to fracking.</title>
        <authorList>
            <person name="Lamendella R."/>
        </authorList>
    </citation>
    <scope>NUCLEOTIDE SEQUENCE [LARGE SCALE GENOMIC DNA]</scope>
    <source>
        <strain evidence="6 7">175.2</strain>
    </source>
</reference>
<dbReference type="Pfam" id="PF00126">
    <property type="entry name" value="HTH_1"/>
    <property type="match status" value="1"/>
</dbReference>
<dbReference type="PROSITE" id="PS50931">
    <property type="entry name" value="HTH_LYSR"/>
    <property type="match status" value="1"/>
</dbReference>
<dbReference type="FunFam" id="3.40.190.290:FF:000001">
    <property type="entry name" value="Transcriptional regulator, LysR family"/>
    <property type="match status" value="1"/>
</dbReference>
<dbReference type="RefSeq" id="WP_132311524.1">
    <property type="nucleotide sequence ID" value="NZ_SMAR01000015.1"/>
</dbReference>
<evidence type="ECO:0000259" key="5">
    <source>
        <dbReference type="PROSITE" id="PS50931"/>
    </source>
</evidence>
<organism evidence="6 7">
    <name type="scientific">Martelella mediterranea</name>
    <dbReference type="NCBI Taxonomy" id="293089"/>
    <lineage>
        <taxon>Bacteria</taxon>
        <taxon>Pseudomonadati</taxon>
        <taxon>Pseudomonadota</taxon>
        <taxon>Alphaproteobacteria</taxon>
        <taxon>Hyphomicrobiales</taxon>
        <taxon>Aurantimonadaceae</taxon>
        <taxon>Martelella</taxon>
    </lineage>
</organism>
<keyword evidence="2" id="KW-0805">Transcription regulation</keyword>
<dbReference type="EMBL" id="SMAR01000015">
    <property type="protein sequence ID" value="TCT38837.1"/>
    <property type="molecule type" value="Genomic_DNA"/>
</dbReference>
<dbReference type="Proteomes" id="UP000295097">
    <property type="component" value="Unassembled WGS sequence"/>
</dbReference>
<keyword evidence="7" id="KW-1185">Reference proteome</keyword>
<proteinExistence type="inferred from homology"/>
<accession>A0A4R3NRB8</accession>
<dbReference type="OrthoDB" id="9786526at2"/>
<feature type="domain" description="HTH lysR-type" evidence="5">
    <location>
        <begin position="1"/>
        <end position="59"/>
    </location>
</feature>
<dbReference type="PRINTS" id="PR00039">
    <property type="entry name" value="HTHLYSR"/>
</dbReference>
<evidence type="ECO:0000313" key="7">
    <source>
        <dbReference type="Proteomes" id="UP000295097"/>
    </source>
</evidence>